<dbReference type="Proteomes" id="UP000326912">
    <property type="component" value="Unassembled WGS sequence"/>
</dbReference>
<gene>
    <name evidence="2" type="ORF">KDW_29210</name>
</gene>
<accession>A0A5J4KRJ5</accession>
<dbReference type="Gene3D" id="3.30.2010.20">
    <property type="match status" value="1"/>
</dbReference>
<keyword evidence="3" id="KW-1185">Reference proteome</keyword>
<name>A0A5J4KRJ5_9CHLR</name>
<dbReference type="InterPro" id="IPR010428">
    <property type="entry name" value="Zincin_1"/>
</dbReference>
<dbReference type="RefSeq" id="WP_233097702.1">
    <property type="nucleotide sequence ID" value="NZ_BKZW01000001.1"/>
</dbReference>
<dbReference type="EMBL" id="BKZW01000001">
    <property type="protein sequence ID" value="GER88759.1"/>
    <property type="molecule type" value="Genomic_DNA"/>
</dbReference>
<evidence type="ECO:0008006" key="4">
    <source>
        <dbReference type="Google" id="ProtNLM"/>
    </source>
</evidence>
<evidence type="ECO:0000256" key="1">
    <source>
        <dbReference type="SAM" id="MobiDB-lite"/>
    </source>
</evidence>
<evidence type="ECO:0000313" key="3">
    <source>
        <dbReference type="Proteomes" id="UP000326912"/>
    </source>
</evidence>
<organism evidence="2 3">
    <name type="scientific">Dictyobacter vulcani</name>
    <dbReference type="NCBI Taxonomy" id="2607529"/>
    <lineage>
        <taxon>Bacteria</taxon>
        <taxon>Bacillati</taxon>
        <taxon>Chloroflexota</taxon>
        <taxon>Ktedonobacteria</taxon>
        <taxon>Ktedonobacterales</taxon>
        <taxon>Dictyobacteraceae</taxon>
        <taxon>Dictyobacter</taxon>
    </lineage>
</organism>
<evidence type="ECO:0000313" key="2">
    <source>
        <dbReference type="EMBL" id="GER88759.1"/>
    </source>
</evidence>
<protein>
    <recommendedName>
        <fullName evidence="4">Zn-dependent protease</fullName>
    </recommendedName>
</protein>
<dbReference type="Pfam" id="PF06262">
    <property type="entry name" value="Zincin_1"/>
    <property type="match status" value="1"/>
</dbReference>
<dbReference type="InterPro" id="IPR038555">
    <property type="entry name" value="Zincin_1_sf"/>
</dbReference>
<comment type="caution">
    <text evidence="2">The sequence shown here is derived from an EMBL/GenBank/DDBJ whole genome shotgun (WGS) entry which is preliminary data.</text>
</comment>
<dbReference type="SUPFAM" id="SSF55486">
    <property type="entry name" value="Metalloproteases ('zincins'), catalytic domain"/>
    <property type="match status" value="1"/>
</dbReference>
<reference evidence="2 3" key="1">
    <citation type="submission" date="2019-10" db="EMBL/GenBank/DDBJ databases">
        <title>Dictyobacter vulcani sp. nov., within the class Ktedonobacteria, isolated from soil of volcanic Mt. Zao.</title>
        <authorList>
            <person name="Zheng Y."/>
            <person name="Wang C.M."/>
            <person name="Sakai Y."/>
            <person name="Abe K."/>
            <person name="Yokota A."/>
            <person name="Yabe S."/>
        </authorList>
    </citation>
    <scope>NUCLEOTIDE SEQUENCE [LARGE SCALE GENOMIC DNA]</scope>
    <source>
        <strain evidence="2 3">W12</strain>
    </source>
</reference>
<proteinExistence type="predicted"/>
<sequence>MTTPRRTEPSFPDEAVETESSNPTEIVDDPDDSPTAPLSTDYFEQLVQEALNDIPAEFEPYMANLAIFVEDEPDAELRERMNITDGHSLLGLYQGNPLTSIGHLHSLPEHITIFQKPIEAYCQGKPNRIRRQVRATVLHEIAHHFGIDHDEMPRWLK</sequence>
<feature type="region of interest" description="Disordered" evidence="1">
    <location>
        <begin position="1"/>
        <end position="38"/>
    </location>
</feature>
<dbReference type="CDD" id="cd12952">
    <property type="entry name" value="MMP_ACEL2062"/>
    <property type="match status" value="1"/>
</dbReference>
<dbReference type="AlphaFoldDB" id="A0A5J4KRJ5"/>